<gene>
    <name evidence="4" type="ORF">F8388_023987</name>
    <name evidence="5" type="ORF">G4B88_022285</name>
</gene>
<evidence type="ECO:0008006" key="8">
    <source>
        <dbReference type="Google" id="ProtNLM"/>
    </source>
</evidence>
<accession>A0A7J6EUV4</accession>
<reference evidence="6 7" key="1">
    <citation type="journal article" date="2020" name="bioRxiv">
        <title>Sequence and annotation of 42 cannabis genomes reveals extensive copy number variation in cannabinoid synthesis and pathogen resistance genes.</title>
        <authorList>
            <person name="Mckernan K.J."/>
            <person name="Helbert Y."/>
            <person name="Kane L.T."/>
            <person name="Ebling H."/>
            <person name="Zhang L."/>
            <person name="Liu B."/>
            <person name="Eaton Z."/>
            <person name="Mclaughlin S."/>
            <person name="Kingan S."/>
            <person name="Baybayan P."/>
            <person name="Concepcion G."/>
            <person name="Jordan M."/>
            <person name="Riva A."/>
            <person name="Barbazuk W."/>
            <person name="Harkins T."/>
        </authorList>
    </citation>
    <scope>NUCLEOTIDE SEQUENCE [LARGE SCALE GENOMIC DNA]</scope>
    <source>
        <strain evidence="6 7">cv. Jamaican Lion 4</strain>
        <strain evidence="5">Father</strain>
        <strain evidence="4">Mother</strain>
        <tissue evidence="4">Leaf</tissue>
    </source>
</reference>
<proteinExistence type="predicted"/>
<protein>
    <recommendedName>
        <fullName evidence="8">Oxidative stress 3</fullName>
    </recommendedName>
</protein>
<keyword evidence="7" id="KW-1185">Reference proteome</keyword>
<feature type="region of interest" description="Disordered" evidence="3">
    <location>
        <begin position="28"/>
        <end position="96"/>
    </location>
</feature>
<dbReference type="AlphaFoldDB" id="A0A7J6EUV4"/>
<keyword evidence="2" id="KW-0539">Nucleus</keyword>
<dbReference type="GO" id="GO:0006950">
    <property type="term" value="P:response to stress"/>
    <property type="evidence" value="ECO:0007669"/>
    <property type="project" value="UniProtKB-ARBA"/>
</dbReference>
<sequence>MAACEEQMLQQSPFSIGLYGNYGKKSRWISMEGDDNNNHVHDDDAYNSTSSASSSSIGNSTSSNRSSLSSSSDLVDDASSSPSSSGSSSHDHNGPLYELSELMSQLPIKRGLSKFFQGKSQSFTSLSKVLSIEDLAKKENPYNIRRKMKACKSYAGGLDTTKLYTLPKPTISKKVSRGSSSLSFSFTNRRSA</sequence>
<evidence type="ECO:0000256" key="1">
    <source>
        <dbReference type="ARBA" id="ARBA00004123"/>
    </source>
</evidence>
<dbReference type="PANTHER" id="PTHR33172:SF104">
    <property type="entry name" value="OS02G0227100 PROTEIN"/>
    <property type="match status" value="1"/>
</dbReference>
<evidence type="ECO:0000313" key="7">
    <source>
        <dbReference type="Proteomes" id="UP000583929"/>
    </source>
</evidence>
<name>A0A7J6EUV4_CANSA</name>
<dbReference type="PANTHER" id="PTHR33172">
    <property type="entry name" value="OS08G0516900 PROTEIN"/>
    <property type="match status" value="1"/>
</dbReference>
<dbReference type="EMBL" id="JAATIP010000186">
    <property type="protein sequence ID" value="KAF4362135.1"/>
    <property type="molecule type" value="Genomic_DNA"/>
</dbReference>
<comment type="subcellular location">
    <subcellularLocation>
        <location evidence="1">Nucleus</location>
    </subcellularLocation>
</comment>
<evidence type="ECO:0000313" key="4">
    <source>
        <dbReference type="EMBL" id="KAF4362135.1"/>
    </source>
</evidence>
<evidence type="ECO:0000313" key="6">
    <source>
        <dbReference type="Proteomes" id="UP000525078"/>
    </source>
</evidence>
<comment type="caution">
    <text evidence="4">The sequence shown here is derived from an EMBL/GenBank/DDBJ whole genome shotgun (WGS) entry which is preliminary data.</text>
</comment>
<evidence type="ECO:0000313" key="5">
    <source>
        <dbReference type="EMBL" id="KAF4399202.1"/>
    </source>
</evidence>
<organism evidence="4 6">
    <name type="scientific">Cannabis sativa</name>
    <name type="common">Hemp</name>
    <name type="synonym">Marijuana</name>
    <dbReference type="NCBI Taxonomy" id="3483"/>
    <lineage>
        <taxon>Eukaryota</taxon>
        <taxon>Viridiplantae</taxon>
        <taxon>Streptophyta</taxon>
        <taxon>Embryophyta</taxon>
        <taxon>Tracheophyta</taxon>
        <taxon>Spermatophyta</taxon>
        <taxon>Magnoliopsida</taxon>
        <taxon>eudicotyledons</taxon>
        <taxon>Gunneridae</taxon>
        <taxon>Pentapetalae</taxon>
        <taxon>rosids</taxon>
        <taxon>fabids</taxon>
        <taxon>Rosales</taxon>
        <taxon>Cannabaceae</taxon>
        <taxon>Cannabis</taxon>
    </lineage>
</organism>
<dbReference type="EMBL" id="JAATIQ010000021">
    <property type="protein sequence ID" value="KAF4399202.1"/>
    <property type="molecule type" value="Genomic_DNA"/>
</dbReference>
<feature type="compositionally biased region" description="Low complexity" evidence="3">
    <location>
        <begin position="48"/>
        <end position="88"/>
    </location>
</feature>
<evidence type="ECO:0000256" key="3">
    <source>
        <dbReference type="SAM" id="MobiDB-lite"/>
    </source>
</evidence>
<dbReference type="InterPro" id="IPR051992">
    <property type="entry name" value="OxStress_Response_Reg"/>
</dbReference>
<dbReference type="Proteomes" id="UP000525078">
    <property type="component" value="Unassembled WGS sequence"/>
</dbReference>
<dbReference type="Proteomes" id="UP000583929">
    <property type="component" value="Unassembled WGS sequence"/>
</dbReference>
<evidence type="ECO:0000256" key="2">
    <source>
        <dbReference type="ARBA" id="ARBA00023242"/>
    </source>
</evidence>
<dbReference type="GO" id="GO:0005634">
    <property type="term" value="C:nucleus"/>
    <property type="evidence" value="ECO:0007669"/>
    <property type="project" value="UniProtKB-SubCell"/>
</dbReference>